<proteinExistence type="predicted"/>
<dbReference type="AlphaFoldDB" id="A0A0A9HDZ6"/>
<evidence type="ECO:0000313" key="1">
    <source>
        <dbReference type="EMBL" id="JAE33061.1"/>
    </source>
</evidence>
<dbReference type="EMBL" id="GBRH01164835">
    <property type="protein sequence ID" value="JAE33061.1"/>
    <property type="molecule type" value="Transcribed_RNA"/>
</dbReference>
<sequence>MLLHQLSARTNTMLLNNMDPAASYSKSTWKPVRLYQVFWRNPVKLSSQSSEGYISPPSQGCF</sequence>
<name>A0A0A9HDZ6_ARUDO</name>
<accession>A0A0A9HDZ6</accession>
<reference evidence="1" key="1">
    <citation type="submission" date="2014-09" db="EMBL/GenBank/DDBJ databases">
        <authorList>
            <person name="Magalhaes I.L.F."/>
            <person name="Oliveira U."/>
            <person name="Santos F.R."/>
            <person name="Vidigal T.H.D.A."/>
            <person name="Brescovit A.D."/>
            <person name="Santos A.J."/>
        </authorList>
    </citation>
    <scope>NUCLEOTIDE SEQUENCE</scope>
    <source>
        <tissue evidence="1">Shoot tissue taken approximately 20 cm above the soil surface</tissue>
    </source>
</reference>
<organism evidence="1">
    <name type="scientific">Arundo donax</name>
    <name type="common">Giant reed</name>
    <name type="synonym">Donax arundinaceus</name>
    <dbReference type="NCBI Taxonomy" id="35708"/>
    <lineage>
        <taxon>Eukaryota</taxon>
        <taxon>Viridiplantae</taxon>
        <taxon>Streptophyta</taxon>
        <taxon>Embryophyta</taxon>
        <taxon>Tracheophyta</taxon>
        <taxon>Spermatophyta</taxon>
        <taxon>Magnoliopsida</taxon>
        <taxon>Liliopsida</taxon>
        <taxon>Poales</taxon>
        <taxon>Poaceae</taxon>
        <taxon>PACMAD clade</taxon>
        <taxon>Arundinoideae</taxon>
        <taxon>Arundineae</taxon>
        <taxon>Arundo</taxon>
    </lineage>
</organism>
<protein>
    <submittedName>
        <fullName evidence="1">Uncharacterized protein</fullName>
    </submittedName>
</protein>
<reference evidence="1" key="2">
    <citation type="journal article" date="2015" name="Data Brief">
        <title>Shoot transcriptome of the giant reed, Arundo donax.</title>
        <authorList>
            <person name="Barrero R.A."/>
            <person name="Guerrero F.D."/>
            <person name="Moolhuijzen P."/>
            <person name="Goolsby J.A."/>
            <person name="Tidwell J."/>
            <person name="Bellgard S.E."/>
            <person name="Bellgard M.I."/>
        </authorList>
    </citation>
    <scope>NUCLEOTIDE SEQUENCE</scope>
    <source>
        <tissue evidence="1">Shoot tissue taken approximately 20 cm above the soil surface</tissue>
    </source>
</reference>